<sequence length="133" mass="15625">MNSFDYTISYIYFDTPQYISSMIYFNINFDIFIKNTYSCGQRDSIIKTMPRKKEDLGKHFIEHACHKIKDIAKAKELYKKVYGVEGSESEVQTFINRLNANRSNPGLDYIGWLVERLPELQEQTLGEFFGIKK</sequence>
<organism evidence="1 2">
    <name type="scientific">Pseudoalteromonas luteoviolacea S4060-1</name>
    <dbReference type="NCBI Taxonomy" id="1365257"/>
    <lineage>
        <taxon>Bacteria</taxon>
        <taxon>Pseudomonadati</taxon>
        <taxon>Pseudomonadota</taxon>
        <taxon>Gammaproteobacteria</taxon>
        <taxon>Alteromonadales</taxon>
        <taxon>Pseudoalteromonadaceae</taxon>
        <taxon>Pseudoalteromonas</taxon>
    </lineage>
</organism>
<comment type="caution">
    <text evidence="1">The sequence shown here is derived from an EMBL/GenBank/DDBJ whole genome shotgun (WGS) entry which is preliminary data.</text>
</comment>
<proteinExistence type="predicted"/>
<dbReference type="PATRIC" id="fig|1365257.3.peg.3730"/>
<reference evidence="1 2" key="1">
    <citation type="submission" date="2013-07" db="EMBL/GenBank/DDBJ databases">
        <title>Comparative Genomic and Metabolomic Analysis of Twelve Strains of Pseudoalteromonas luteoviolacea.</title>
        <authorList>
            <person name="Vynne N.G."/>
            <person name="Mansson M."/>
            <person name="Gram L."/>
        </authorList>
    </citation>
    <scope>NUCLEOTIDE SEQUENCE [LARGE SCALE GENOMIC DNA]</scope>
    <source>
        <strain evidence="1 2">S4060-1</strain>
    </source>
</reference>
<dbReference type="Proteomes" id="UP000076661">
    <property type="component" value="Unassembled WGS sequence"/>
</dbReference>
<accession>A0A167KV22</accession>
<dbReference type="EMBL" id="AUXX01000034">
    <property type="protein sequence ID" value="KZN63324.1"/>
    <property type="molecule type" value="Genomic_DNA"/>
</dbReference>
<evidence type="ECO:0000313" key="2">
    <source>
        <dbReference type="Proteomes" id="UP000076661"/>
    </source>
</evidence>
<evidence type="ECO:0000313" key="1">
    <source>
        <dbReference type="EMBL" id="KZN63324.1"/>
    </source>
</evidence>
<dbReference type="AlphaFoldDB" id="A0A167KV22"/>
<protein>
    <submittedName>
        <fullName evidence="1">Uncharacterized protein</fullName>
    </submittedName>
</protein>
<gene>
    <name evidence="1" type="ORF">N478_03480</name>
</gene>
<name>A0A167KV22_9GAMM</name>